<dbReference type="EC" id="4.1.2.21" evidence="6"/>
<proteinExistence type="inferred from homology"/>
<dbReference type="CDD" id="cd00452">
    <property type="entry name" value="KDPG_aldolase"/>
    <property type="match status" value="1"/>
</dbReference>
<name>A0A0H5D4P7_9RHOB</name>
<dbReference type="AlphaFoldDB" id="A0A0H5D4P7"/>
<dbReference type="RefSeq" id="WP_050673871.1">
    <property type="nucleotide sequence ID" value="NZ_CVRL01000037.1"/>
</dbReference>
<evidence type="ECO:0000256" key="5">
    <source>
        <dbReference type="ARBA" id="ARBA00023277"/>
    </source>
</evidence>
<dbReference type="InterPro" id="IPR000887">
    <property type="entry name" value="Aldlse_KDPG_KHG"/>
</dbReference>
<reference evidence="7" key="1">
    <citation type="submission" date="2015-05" db="EMBL/GenBank/DDBJ databases">
        <authorList>
            <person name="Rodrigo-Torres Lidia"/>
            <person name="Arahal R.David."/>
        </authorList>
    </citation>
    <scope>NUCLEOTIDE SEQUENCE [LARGE SCALE GENOMIC DNA]</scope>
    <source>
        <strain evidence="7">CECT 7321</strain>
    </source>
</reference>
<keyword evidence="4 6" id="KW-0456">Lyase</keyword>
<sequence>MSRNIIAILRGLRPEEARDMTDALIDAGITKIEVPLNSPQPFDSIATMLDQAKGRATVGAGTVLSPEAVAQLSAIGAQMVVSPDCNPDVIRATKSAGMLSYPGVFTASECFSALRAGADGLKFFPAFKLGLDGFSALKAVLPKDAETYAVGGVGPADFADWQKAGITGFGMGSSLYKPGHSAKEVARLAAETVAAYDEAFDGQ</sequence>
<dbReference type="STRING" id="481446.NIT7645_00180"/>
<evidence type="ECO:0000256" key="3">
    <source>
        <dbReference type="ARBA" id="ARBA00011233"/>
    </source>
</evidence>
<dbReference type="NCBIfam" id="NF006600">
    <property type="entry name" value="PRK09140.1"/>
    <property type="match status" value="1"/>
</dbReference>
<protein>
    <submittedName>
        <fullName evidence="6">2-dehydro-3-deoxy-6-phosphogalactonate aldolase</fullName>
        <ecNumber evidence="6">4.1.2.21</ecNumber>
    </submittedName>
</protein>
<keyword evidence="7" id="KW-1185">Reference proteome</keyword>
<evidence type="ECO:0000256" key="2">
    <source>
        <dbReference type="ARBA" id="ARBA00006906"/>
    </source>
</evidence>
<dbReference type="EMBL" id="CVRL01000037">
    <property type="protein sequence ID" value="CRL11999.1"/>
    <property type="molecule type" value="Genomic_DNA"/>
</dbReference>
<evidence type="ECO:0000256" key="1">
    <source>
        <dbReference type="ARBA" id="ARBA00004761"/>
    </source>
</evidence>
<evidence type="ECO:0000256" key="4">
    <source>
        <dbReference type="ARBA" id="ARBA00023239"/>
    </source>
</evidence>
<comment type="subunit">
    <text evidence="3">Homotrimer.</text>
</comment>
<keyword evidence="5" id="KW-0119">Carbohydrate metabolism</keyword>
<gene>
    <name evidence="6" type="primary">dgoA</name>
    <name evidence="6" type="ORF">NIT7321_02871</name>
</gene>
<dbReference type="Proteomes" id="UP000043764">
    <property type="component" value="Unassembled WGS sequence"/>
</dbReference>
<dbReference type="PANTHER" id="PTHR30246">
    <property type="entry name" value="2-KETO-3-DEOXY-6-PHOSPHOGLUCONATE ALDOLASE"/>
    <property type="match status" value="1"/>
</dbReference>
<dbReference type="PANTHER" id="PTHR30246:SF1">
    <property type="entry name" value="2-DEHYDRO-3-DEOXY-6-PHOSPHOGALACTONATE ALDOLASE-RELATED"/>
    <property type="match status" value="1"/>
</dbReference>
<accession>A0A0H5D4P7</accession>
<dbReference type="InterPro" id="IPR031338">
    <property type="entry name" value="KDPG/KHG_AS_2"/>
</dbReference>
<comment type="similarity">
    <text evidence="2">Belongs to the KHG/KDPG aldolase family.</text>
</comment>
<dbReference type="InterPro" id="IPR013785">
    <property type="entry name" value="Aldolase_TIM"/>
</dbReference>
<evidence type="ECO:0000313" key="7">
    <source>
        <dbReference type="Proteomes" id="UP000043764"/>
    </source>
</evidence>
<organism evidence="6 7">
    <name type="scientific">Phaeobacter italicus</name>
    <dbReference type="NCBI Taxonomy" id="481446"/>
    <lineage>
        <taxon>Bacteria</taxon>
        <taxon>Pseudomonadati</taxon>
        <taxon>Pseudomonadota</taxon>
        <taxon>Alphaproteobacteria</taxon>
        <taxon>Rhodobacterales</taxon>
        <taxon>Roseobacteraceae</taxon>
        <taxon>Phaeobacter</taxon>
    </lineage>
</organism>
<dbReference type="PROSITE" id="PS00160">
    <property type="entry name" value="ALDOLASE_KDPG_KHG_2"/>
    <property type="match status" value="1"/>
</dbReference>
<dbReference type="SUPFAM" id="SSF51569">
    <property type="entry name" value="Aldolase"/>
    <property type="match status" value="1"/>
</dbReference>
<dbReference type="Gene3D" id="3.20.20.70">
    <property type="entry name" value="Aldolase class I"/>
    <property type="match status" value="1"/>
</dbReference>
<dbReference type="GO" id="GO:0008674">
    <property type="term" value="F:2-dehydro-3-deoxy-6-phosphogalactonate aldolase activity"/>
    <property type="evidence" value="ECO:0007669"/>
    <property type="project" value="UniProtKB-EC"/>
</dbReference>
<dbReference type="Pfam" id="PF01081">
    <property type="entry name" value="Aldolase"/>
    <property type="match status" value="1"/>
</dbReference>
<comment type="pathway">
    <text evidence="1">Carbohydrate acid metabolism.</text>
</comment>
<evidence type="ECO:0000313" key="6">
    <source>
        <dbReference type="EMBL" id="CRL11999.1"/>
    </source>
</evidence>